<dbReference type="PROSITE" id="PS00455">
    <property type="entry name" value="AMP_BINDING"/>
    <property type="match status" value="1"/>
</dbReference>
<comment type="caution">
    <text evidence="4">The sequence shown here is derived from an EMBL/GenBank/DDBJ whole genome shotgun (WGS) entry which is preliminary data.</text>
</comment>
<keyword evidence="4" id="KW-0436">Ligase</keyword>
<dbReference type="Gene3D" id="3.40.50.12780">
    <property type="entry name" value="N-terminal domain of ligase-like"/>
    <property type="match status" value="1"/>
</dbReference>
<dbReference type="CDD" id="cd05907">
    <property type="entry name" value="VL_LC_FACS_like"/>
    <property type="match status" value="1"/>
</dbReference>
<protein>
    <submittedName>
        <fullName evidence="4">Long-chain fatty acid--CoA ligase</fullName>
    </submittedName>
</protein>
<dbReference type="PROSITE" id="PS50096">
    <property type="entry name" value="IQ"/>
    <property type="match status" value="1"/>
</dbReference>
<dbReference type="PANTHER" id="PTHR43272">
    <property type="entry name" value="LONG-CHAIN-FATTY-ACID--COA LIGASE"/>
    <property type="match status" value="1"/>
</dbReference>
<dbReference type="Proteomes" id="UP000886251">
    <property type="component" value="Unassembled WGS sequence"/>
</dbReference>
<reference evidence="4" key="1">
    <citation type="journal article" date="2020" name="mSystems">
        <title>Genome- and Community-Level Interaction Insights into Carbon Utilization and Element Cycling Functions of Hydrothermarchaeota in Hydrothermal Sediment.</title>
        <authorList>
            <person name="Zhou Z."/>
            <person name="Liu Y."/>
            <person name="Xu W."/>
            <person name="Pan J."/>
            <person name="Luo Z.H."/>
            <person name="Li M."/>
        </authorList>
    </citation>
    <scope>NUCLEOTIDE SEQUENCE [LARGE SCALE GENOMIC DNA]</scope>
    <source>
        <strain evidence="4">HyVt-443</strain>
    </source>
</reference>
<keyword evidence="1" id="KW-0547">Nucleotide-binding</keyword>
<feature type="domain" description="AMP-dependent synthetase/ligase" evidence="3">
    <location>
        <begin position="19"/>
        <end position="430"/>
    </location>
</feature>
<evidence type="ECO:0000313" key="4">
    <source>
        <dbReference type="EMBL" id="HEB96773.1"/>
    </source>
</evidence>
<gene>
    <name evidence="4" type="ORF">ENI96_10135</name>
</gene>
<organism evidence="4">
    <name type="scientific">Sedimenticola thiotaurini</name>
    <dbReference type="NCBI Taxonomy" id="1543721"/>
    <lineage>
        <taxon>Bacteria</taxon>
        <taxon>Pseudomonadati</taxon>
        <taxon>Pseudomonadota</taxon>
        <taxon>Gammaproteobacteria</taxon>
        <taxon>Chromatiales</taxon>
        <taxon>Sedimenticolaceae</taxon>
        <taxon>Sedimenticola</taxon>
    </lineage>
</organism>
<dbReference type="GO" id="GO:0005524">
    <property type="term" value="F:ATP binding"/>
    <property type="evidence" value="ECO:0007669"/>
    <property type="project" value="UniProtKB-KW"/>
</dbReference>
<proteinExistence type="predicted"/>
<dbReference type="InterPro" id="IPR042099">
    <property type="entry name" value="ANL_N_sf"/>
</dbReference>
<evidence type="ECO:0000256" key="2">
    <source>
        <dbReference type="ARBA" id="ARBA00022840"/>
    </source>
</evidence>
<keyword evidence="2" id="KW-0067">ATP-binding</keyword>
<dbReference type="Pfam" id="PF23562">
    <property type="entry name" value="AMP-binding_C_3"/>
    <property type="match status" value="1"/>
</dbReference>
<dbReference type="InterPro" id="IPR000873">
    <property type="entry name" value="AMP-dep_synth/lig_dom"/>
</dbReference>
<name>A0A831RL97_9GAMM</name>
<evidence type="ECO:0000259" key="3">
    <source>
        <dbReference type="Pfam" id="PF00501"/>
    </source>
</evidence>
<sequence>MPHTDIILLEQVRSLADAFRERVRRTPEAIAYLQYHPDSGEWHEYSWADSAIEVARWQQALTAEGLRPGDRVAVMLRNCREWVTFDQAALGLGLVVVPIYTNDRPENVGYILQDAGVRLLLIGDGEQWQALQEIQDQLAGLTRIVSLEPVTPVPLGPPVRSLAEWLPGATEDAPELRSQEGGLDDLATIVYTSGTTGRSKGVMLSHRNILFNAGACLQMIDVFPRDRMLSFLPLSHMLERTLGYYLPILAGSQVAFARSIPELAEDLQRMRPTILISVPRIFERIYHGIHDKLARSSPVARRLFDATVATGWRRFERSQGRKGWSPALLGWPLLQRLVARKVQQRLGGRLRFAVSGGAALAPEIARMFIGLGIRIQQGYGLTETSPVISANPLDDNLPASVGVAIPGVEVKIGDQDELLTRSPSVMLGYWDNPEATREAIDADGWLHTGDQARIGDGHIYLTGRLKEIIVLANGEKVPPADMEMAIAGDDLVDQVLVVGEGRPFLAALVVPEREALEELLRQLGHTGESAGALEDEGLKGIFLERIQRRLHAFPGYARIRELALIPEPWGIGEGLMTPTLKLRRSRILERHAERIEALYRGH</sequence>
<dbReference type="AlphaFoldDB" id="A0A831RL97"/>
<dbReference type="GO" id="GO:0016020">
    <property type="term" value="C:membrane"/>
    <property type="evidence" value="ECO:0007669"/>
    <property type="project" value="TreeGrafter"/>
</dbReference>
<dbReference type="SUPFAM" id="SSF56801">
    <property type="entry name" value="Acetyl-CoA synthetase-like"/>
    <property type="match status" value="1"/>
</dbReference>
<dbReference type="InterPro" id="IPR020845">
    <property type="entry name" value="AMP-binding_CS"/>
</dbReference>
<dbReference type="EMBL" id="DRKP01000116">
    <property type="protein sequence ID" value="HEB96773.1"/>
    <property type="molecule type" value="Genomic_DNA"/>
</dbReference>
<dbReference type="Pfam" id="PF00501">
    <property type="entry name" value="AMP-binding"/>
    <property type="match status" value="1"/>
</dbReference>
<accession>A0A831RL97</accession>
<dbReference type="GO" id="GO:0004467">
    <property type="term" value="F:long-chain fatty acid-CoA ligase activity"/>
    <property type="evidence" value="ECO:0007669"/>
    <property type="project" value="TreeGrafter"/>
</dbReference>
<evidence type="ECO:0000256" key="1">
    <source>
        <dbReference type="ARBA" id="ARBA00022741"/>
    </source>
</evidence>
<dbReference type="PANTHER" id="PTHR43272:SF33">
    <property type="entry name" value="AMP-BINDING DOMAIN-CONTAINING PROTEIN-RELATED"/>
    <property type="match status" value="1"/>
</dbReference>